<proteinExistence type="inferred from homology"/>
<dbReference type="SUPFAM" id="SSF51735">
    <property type="entry name" value="NAD(P)-binding Rossmann-fold domains"/>
    <property type="match status" value="1"/>
</dbReference>
<evidence type="ECO:0000256" key="2">
    <source>
        <dbReference type="ARBA" id="ARBA00022857"/>
    </source>
</evidence>
<dbReference type="GO" id="GO:0005634">
    <property type="term" value="C:nucleus"/>
    <property type="evidence" value="ECO:0007669"/>
    <property type="project" value="TreeGrafter"/>
</dbReference>
<dbReference type="Pfam" id="PF05368">
    <property type="entry name" value="NmrA"/>
    <property type="match status" value="1"/>
</dbReference>
<evidence type="ECO:0000256" key="1">
    <source>
        <dbReference type="ARBA" id="ARBA00006328"/>
    </source>
</evidence>
<comment type="similarity">
    <text evidence="1">Belongs to the NmrA-type oxidoreductase family.</text>
</comment>
<protein>
    <submittedName>
        <fullName evidence="4">NmrA-like family domain-containing protein 1</fullName>
    </submittedName>
</protein>
<gene>
    <name evidence="4" type="ORF">ALT_4961</name>
</gene>
<sequence length="331" mass="36258">MSQPTTKKIIVITGATGTQGSAVAHTFLPLPTWHVRIITRAPSSPAAQALAAAGAEVVQADLSDLTSLRAAFKDATALFLNTDFWGPYRATRDSTAAYETEILHGRNAAIAAGEVASLKRVVYSTLPGMKELSGGKYISSYHWDAKAEVAKILEREEGLRGKVSFLVMGAYATNPLFLPRVKPVAAGEGRVLRFTIPGKKTLRMPIIAAESSTGEFVRVMVESEGGSESGKWVLGCDSYLSMEEVVDVWKRVTGWEVEVEEAELQEMHERFKLPWEVLDAPGFIAEFGYTGSLEVTMPEQLGIRTKSFEEWLAGRNWEEMIVKAEEELASI</sequence>
<reference evidence="4 5" key="1">
    <citation type="submission" date="2015-11" db="EMBL/GenBank/DDBJ databases">
        <title>Aspergillus lentulus strain IFM 54703T.</title>
        <authorList>
            <person name="Kusuya Y."/>
            <person name="Sakai K."/>
            <person name="Kamei K."/>
            <person name="Takahashi H."/>
            <person name="Yaguchi T."/>
        </authorList>
    </citation>
    <scope>NUCLEOTIDE SEQUENCE [LARGE SCALE GENOMIC DNA]</scope>
    <source>
        <strain evidence="4 5">IFM 54703</strain>
    </source>
</reference>
<evidence type="ECO:0000259" key="3">
    <source>
        <dbReference type="Pfam" id="PF05368"/>
    </source>
</evidence>
<dbReference type="AlphaFoldDB" id="A0AAN4TAQ5"/>
<dbReference type="InterPro" id="IPR051164">
    <property type="entry name" value="NmrA-like_oxidored"/>
</dbReference>
<name>A0AAN4TAQ5_ASPLE</name>
<dbReference type="PANTHER" id="PTHR42748:SF29">
    <property type="entry name" value="NMRA-LIKE DOMAIN-CONTAINING PROTEIN"/>
    <property type="match status" value="1"/>
</dbReference>
<organism evidence="4 5">
    <name type="scientific">Aspergillus lentulus</name>
    <dbReference type="NCBI Taxonomy" id="293939"/>
    <lineage>
        <taxon>Eukaryota</taxon>
        <taxon>Fungi</taxon>
        <taxon>Dikarya</taxon>
        <taxon>Ascomycota</taxon>
        <taxon>Pezizomycotina</taxon>
        <taxon>Eurotiomycetes</taxon>
        <taxon>Eurotiomycetidae</taxon>
        <taxon>Eurotiales</taxon>
        <taxon>Aspergillaceae</taxon>
        <taxon>Aspergillus</taxon>
        <taxon>Aspergillus subgen. Fumigati</taxon>
    </lineage>
</organism>
<dbReference type="InterPro" id="IPR036291">
    <property type="entry name" value="NAD(P)-bd_dom_sf"/>
</dbReference>
<accession>A0AAN4TAQ5</accession>
<evidence type="ECO:0000313" key="5">
    <source>
        <dbReference type="Proteomes" id="UP000051487"/>
    </source>
</evidence>
<keyword evidence="2" id="KW-0521">NADP</keyword>
<dbReference type="InterPro" id="IPR008030">
    <property type="entry name" value="NmrA-like"/>
</dbReference>
<comment type="caution">
    <text evidence="4">The sequence shown here is derived from an EMBL/GenBank/DDBJ whole genome shotgun (WGS) entry which is preliminary data.</text>
</comment>
<dbReference type="Proteomes" id="UP000051487">
    <property type="component" value="Unassembled WGS sequence"/>
</dbReference>
<dbReference type="PANTHER" id="PTHR42748">
    <property type="entry name" value="NITROGEN METABOLITE REPRESSION PROTEIN NMRA FAMILY MEMBER"/>
    <property type="match status" value="1"/>
</dbReference>
<dbReference type="EMBL" id="BCLY01000009">
    <property type="protein sequence ID" value="GAQ07640.1"/>
    <property type="molecule type" value="Genomic_DNA"/>
</dbReference>
<dbReference type="Gene3D" id="3.90.25.10">
    <property type="entry name" value="UDP-galactose 4-epimerase, domain 1"/>
    <property type="match status" value="1"/>
</dbReference>
<evidence type="ECO:0000313" key="4">
    <source>
        <dbReference type="EMBL" id="GAQ07640.1"/>
    </source>
</evidence>
<feature type="domain" description="NmrA-like" evidence="3">
    <location>
        <begin position="6"/>
        <end position="298"/>
    </location>
</feature>
<dbReference type="Gene3D" id="3.40.50.720">
    <property type="entry name" value="NAD(P)-binding Rossmann-like Domain"/>
    <property type="match status" value="1"/>
</dbReference>